<evidence type="ECO:0000313" key="3">
    <source>
        <dbReference type="Proteomes" id="UP000658720"/>
    </source>
</evidence>
<accession>A0ABR9VMM2</accession>
<dbReference type="Pfam" id="PF05050">
    <property type="entry name" value="Methyltransf_21"/>
    <property type="match status" value="1"/>
</dbReference>
<gene>
    <name evidence="2" type="ORF">IQ217_01660</name>
</gene>
<dbReference type="InterPro" id="IPR029063">
    <property type="entry name" value="SAM-dependent_MTases_sf"/>
</dbReference>
<dbReference type="PANTHER" id="PTHR36973">
    <property type="entry name" value="SLL1456 PROTEIN-RELATED"/>
    <property type="match status" value="1"/>
</dbReference>
<reference evidence="2 3" key="1">
    <citation type="submission" date="2020-10" db="EMBL/GenBank/DDBJ databases">
        <authorList>
            <person name="Castelo-Branco R."/>
            <person name="Eusebio N."/>
            <person name="Adriana R."/>
            <person name="Vieira A."/>
            <person name="Brugerolle De Fraissinette N."/>
            <person name="Rezende De Castro R."/>
            <person name="Schneider M.P."/>
            <person name="Vasconcelos V."/>
            <person name="Leao P.N."/>
        </authorList>
    </citation>
    <scope>NUCLEOTIDE SEQUENCE [LARGE SCALE GENOMIC DNA]</scope>
    <source>
        <strain evidence="2 3">LEGE 00031</strain>
    </source>
</reference>
<feature type="domain" description="Methyltransferase FkbM" evidence="1">
    <location>
        <begin position="44"/>
        <end position="209"/>
    </location>
</feature>
<dbReference type="GO" id="GO:0008168">
    <property type="term" value="F:methyltransferase activity"/>
    <property type="evidence" value="ECO:0007669"/>
    <property type="project" value="UniProtKB-KW"/>
</dbReference>
<dbReference type="RefSeq" id="WP_194018677.1">
    <property type="nucleotide sequence ID" value="NZ_JADEVV010000003.1"/>
</dbReference>
<protein>
    <submittedName>
        <fullName evidence="2">FkbM family methyltransferase</fullName>
    </submittedName>
</protein>
<name>A0ABR9VMM2_9SYNC</name>
<dbReference type="SUPFAM" id="SSF53335">
    <property type="entry name" value="S-adenosyl-L-methionine-dependent methyltransferases"/>
    <property type="match status" value="1"/>
</dbReference>
<keyword evidence="3" id="KW-1185">Reference proteome</keyword>
<comment type="caution">
    <text evidence="2">The sequence shown here is derived from an EMBL/GenBank/DDBJ whole genome shotgun (WGS) entry which is preliminary data.</text>
</comment>
<evidence type="ECO:0000259" key="1">
    <source>
        <dbReference type="Pfam" id="PF05050"/>
    </source>
</evidence>
<dbReference type="Gene3D" id="3.40.50.150">
    <property type="entry name" value="Vaccinia Virus protein VP39"/>
    <property type="match status" value="1"/>
</dbReference>
<dbReference type="NCBIfam" id="TIGR01444">
    <property type="entry name" value="fkbM_fam"/>
    <property type="match status" value="1"/>
</dbReference>
<dbReference type="GO" id="GO:0032259">
    <property type="term" value="P:methylation"/>
    <property type="evidence" value="ECO:0007669"/>
    <property type="project" value="UniProtKB-KW"/>
</dbReference>
<organism evidence="2 3">
    <name type="scientific">Synechocystis salina LEGE 00031</name>
    <dbReference type="NCBI Taxonomy" id="1828736"/>
    <lineage>
        <taxon>Bacteria</taxon>
        <taxon>Bacillati</taxon>
        <taxon>Cyanobacteriota</taxon>
        <taxon>Cyanophyceae</taxon>
        <taxon>Synechococcales</taxon>
        <taxon>Merismopediaceae</taxon>
        <taxon>Synechocystis</taxon>
    </lineage>
</organism>
<keyword evidence="2" id="KW-0489">Methyltransferase</keyword>
<dbReference type="Proteomes" id="UP000658720">
    <property type="component" value="Unassembled WGS sequence"/>
</dbReference>
<dbReference type="InterPro" id="IPR053188">
    <property type="entry name" value="FkbM_Methyltransferase"/>
</dbReference>
<sequence length="244" mass="27364">MSSPSLSPQYQTMLDDLDGQVLQLDRQVFRRLANLGYHPQVIFDVGASNSGWSYYMKQVATEADFYLFEPLVDHVPDYQGLMAETLRVYPSFHLYKYALGDRDGTITVNVFNDPASSTTLAMPQGSPPTKAVQVPLLTLDSALAKLHLPQPQVIKIDTQGNELAILRGAPQTLTKVDVLFLECWLYRGYGPGTPLLTEIANWLLPLNFRLWDVSEPYRGPQGELTTLDCIFINTAAGLTPDWYY</sequence>
<dbReference type="InterPro" id="IPR006342">
    <property type="entry name" value="FkbM_mtfrase"/>
</dbReference>
<keyword evidence="2" id="KW-0808">Transferase</keyword>
<dbReference type="EMBL" id="JADEVV010000003">
    <property type="protein sequence ID" value="MBE9252577.1"/>
    <property type="molecule type" value="Genomic_DNA"/>
</dbReference>
<evidence type="ECO:0000313" key="2">
    <source>
        <dbReference type="EMBL" id="MBE9252577.1"/>
    </source>
</evidence>
<proteinExistence type="predicted"/>
<dbReference type="PANTHER" id="PTHR36973:SF4">
    <property type="entry name" value="NODULATION PROTEIN"/>
    <property type="match status" value="1"/>
</dbReference>